<comment type="caution">
    <text evidence="2">The sequence shown here is derived from an EMBL/GenBank/DDBJ whole genome shotgun (WGS) entry which is preliminary data.</text>
</comment>
<dbReference type="GO" id="GO:0051920">
    <property type="term" value="F:peroxiredoxin activity"/>
    <property type="evidence" value="ECO:0007669"/>
    <property type="project" value="InterPro"/>
</dbReference>
<dbReference type="Proteomes" id="UP000460272">
    <property type="component" value="Unassembled WGS sequence"/>
</dbReference>
<reference evidence="2 3" key="1">
    <citation type="submission" date="2018-11" db="EMBL/GenBank/DDBJ databases">
        <title>Trebonia kvetii gen.nov., sp.nov., a novel acidophilic actinobacterium, and proposal of the new actinobacterial family Treboniaceae fam. nov.</title>
        <authorList>
            <person name="Rapoport D."/>
            <person name="Sagova-Mareckova M."/>
            <person name="Sedlacek I."/>
            <person name="Provaznik J."/>
            <person name="Kralova S."/>
            <person name="Pavlinic D."/>
            <person name="Benes V."/>
            <person name="Kopecky J."/>
        </authorList>
    </citation>
    <scope>NUCLEOTIDE SEQUENCE [LARGE SCALE GENOMIC DNA]</scope>
    <source>
        <strain evidence="2 3">15Tr583</strain>
    </source>
</reference>
<evidence type="ECO:0000313" key="2">
    <source>
        <dbReference type="EMBL" id="TVZ00401.1"/>
    </source>
</evidence>
<feature type="domain" description="Carboxymuconolactone decarboxylase-like" evidence="1">
    <location>
        <begin position="36"/>
        <end position="111"/>
    </location>
</feature>
<organism evidence="2 3">
    <name type="scientific">Trebonia kvetii</name>
    <dbReference type="NCBI Taxonomy" id="2480626"/>
    <lineage>
        <taxon>Bacteria</taxon>
        <taxon>Bacillati</taxon>
        <taxon>Actinomycetota</taxon>
        <taxon>Actinomycetes</taxon>
        <taxon>Streptosporangiales</taxon>
        <taxon>Treboniaceae</taxon>
        <taxon>Trebonia</taxon>
    </lineage>
</organism>
<dbReference type="Pfam" id="PF02627">
    <property type="entry name" value="CMD"/>
    <property type="match status" value="1"/>
</dbReference>
<dbReference type="EMBL" id="RPFW01000009">
    <property type="protein sequence ID" value="TVZ00401.1"/>
    <property type="molecule type" value="Genomic_DNA"/>
</dbReference>
<evidence type="ECO:0000259" key="1">
    <source>
        <dbReference type="Pfam" id="PF02627"/>
    </source>
</evidence>
<sequence>MGARCTPDEGYRSVGEAVKYQDILRRLAIIDEEFASGQAGLNFGQSDGQALDPKVAALVRVGALAAIGSPEVCLEWSTSKALAAGATEAEVTGVLLAVAPVIGLGRVVAAAPGVAGGFGYDIDAALEEPGGH</sequence>
<dbReference type="InterPro" id="IPR029032">
    <property type="entry name" value="AhpD-like"/>
</dbReference>
<dbReference type="Gene3D" id="1.20.1290.10">
    <property type="entry name" value="AhpD-like"/>
    <property type="match status" value="1"/>
</dbReference>
<keyword evidence="3" id="KW-1185">Reference proteome</keyword>
<name>A0A6P2BPJ5_9ACTN</name>
<dbReference type="InterPro" id="IPR003779">
    <property type="entry name" value="CMD-like"/>
</dbReference>
<evidence type="ECO:0000313" key="3">
    <source>
        <dbReference type="Proteomes" id="UP000460272"/>
    </source>
</evidence>
<dbReference type="SUPFAM" id="SSF69118">
    <property type="entry name" value="AhpD-like"/>
    <property type="match status" value="1"/>
</dbReference>
<protein>
    <recommendedName>
        <fullName evidence="1">Carboxymuconolactone decarboxylase-like domain-containing protein</fullName>
    </recommendedName>
</protein>
<accession>A0A6P2BPJ5</accession>
<dbReference type="AlphaFoldDB" id="A0A6P2BPJ5"/>
<proteinExistence type="predicted"/>
<gene>
    <name evidence="2" type="ORF">EAS64_37855</name>
</gene>